<keyword evidence="1" id="KW-1133">Transmembrane helix</keyword>
<keyword evidence="3" id="KW-1185">Reference proteome</keyword>
<evidence type="ECO:0000313" key="2">
    <source>
        <dbReference type="EMBL" id="VEG56568.1"/>
    </source>
</evidence>
<dbReference type="EMBL" id="LR134356">
    <property type="protein sequence ID" value="VEG56568.1"/>
    <property type="molecule type" value="Genomic_DNA"/>
</dbReference>
<name>A0A3S4SMZ3_MYCAU</name>
<keyword evidence="1 2" id="KW-0812">Transmembrane</keyword>
<evidence type="ECO:0000256" key="1">
    <source>
        <dbReference type="SAM" id="Phobius"/>
    </source>
</evidence>
<dbReference type="PANTHER" id="PTHR42305:SF1">
    <property type="entry name" value="MEMBRANE PROTEIN RV1733C-RELATED"/>
    <property type="match status" value="1"/>
</dbReference>
<dbReference type="KEGG" id="mauu:NCTC10437_03585"/>
<sequence length="195" mass="21341">MQTFTLGLGRWSRLWAGNPLVRVSDRIEAAATVLVVFLAIVAVPLAAAAGTAVHDDLARTFAADRATRHEVDAVAVQDSRVVAQPYERPYLTEIRWDFSGSTHREEIRTGEMRAGDHVTVWVDDAGNRTQRALSDEDAAAQAVIAALALWAAVAGSATAAWVILRMRLNHLRFQAWDRELDDLADNGGRTNNNTP</sequence>
<dbReference type="Proteomes" id="UP000279306">
    <property type="component" value="Chromosome"/>
</dbReference>
<gene>
    <name evidence="2" type="ORF">NCTC10437_03585</name>
</gene>
<dbReference type="RefSeq" id="WP_048633152.1">
    <property type="nucleotide sequence ID" value="NZ_CVQQ01000009.1"/>
</dbReference>
<proteinExistence type="predicted"/>
<dbReference type="InterPro" id="IPR039708">
    <property type="entry name" value="MT1774/Rv1733c-like"/>
</dbReference>
<organism evidence="2 3">
    <name type="scientific">Mycolicibacterium aurum</name>
    <name type="common">Mycobacterium aurum</name>
    <dbReference type="NCBI Taxonomy" id="1791"/>
    <lineage>
        <taxon>Bacteria</taxon>
        <taxon>Bacillati</taxon>
        <taxon>Actinomycetota</taxon>
        <taxon>Actinomycetes</taxon>
        <taxon>Mycobacteriales</taxon>
        <taxon>Mycobacteriaceae</taxon>
        <taxon>Mycolicibacterium</taxon>
    </lineage>
</organism>
<feature type="transmembrane region" description="Helical" evidence="1">
    <location>
        <begin position="138"/>
        <end position="164"/>
    </location>
</feature>
<accession>A0A3S4SMZ3</accession>
<protein>
    <submittedName>
        <fullName evidence="2">Putative transmembrane protein</fullName>
    </submittedName>
</protein>
<feature type="transmembrane region" description="Helical" evidence="1">
    <location>
        <begin position="29"/>
        <end position="49"/>
    </location>
</feature>
<keyword evidence="1" id="KW-0472">Membrane</keyword>
<dbReference type="PANTHER" id="PTHR42305">
    <property type="entry name" value="MEMBRANE PROTEIN RV1733C-RELATED"/>
    <property type="match status" value="1"/>
</dbReference>
<dbReference type="OrthoDB" id="4542680at2"/>
<dbReference type="AlphaFoldDB" id="A0A3S4SMZ3"/>
<dbReference type="STRING" id="1791.GCA_001049355_03134"/>
<evidence type="ECO:0000313" key="3">
    <source>
        <dbReference type="Proteomes" id="UP000279306"/>
    </source>
</evidence>
<reference evidence="2 3" key="1">
    <citation type="submission" date="2018-12" db="EMBL/GenBank/DDBJ databases">
        <authorList>
            <consortium name="Pathogen Informatics"/>
        </authorList>
    </citation>
    <scope>NUCLEOTIDE SEQUENCE [LARGE SCALE GENOMIC DNA]</scope>
    <source>
        <strain evidence="2 3">NCTC10437</strain>
    </source>
</reference>